<dbReference type="PROSITE" id="PS50815">
    <property type="entry name" value="HORMA"/>
    <property type="match status" value="1"/>
</dbReference>
<dbReference type="AlphaFoldDB" id="A0A9X6NMK6"/>
<feature type="non-terminal residue" evidence="8">
    <location>
        <position position="72"/>
    </location>
</feature>
<dbReference type="Proteomes" id="UP000192578">
    <property type="component" value="Unassembled WGS sequence"/>
</dbReference>
<protein>
    <recommendedName>
        <fullName evidence="7">HORMA domain-containing protein</fullName>
    </recommendedName>
</protein>
<dbReference type="GO" id="GO:0000776">
    <property type="term" value="C:kinetochore"/>
    <property type="evidence" value="ECO:0007669"/>
    <property type="project" value="TreeGrafter"/>
</dbReference>
<evidence type="ECO:0000313" key="8">
    <source>
        <dbReference type="EMBL" id="OWA55648.1"/>
    </source>
</evidence>
<dbReference type="GO" id="GO:0005737">
    <property type="term" value="C:cytoplasm"/>
    <property type="evidence" value="ECO:0007669"/>
    <property type="project" value="TreeGrafter"/>
</dbReference>
<dbReference type="EMBL" id="MTYJ01001164">
    <property type="protein sequence ID" value="OWA55648.1"/>
    <property type="molecule type" value="Genomic_DNA"/>
</dbReference>
<dbReference type="GO" id="GO:0051301">
    <property type="term" value="P:cell division"/>
    <property type="evidence" value="ECO:0007669"/>
    <property type="project" value="UniProtKB-KW"/>
</dbReference>
<dbReference type="PANTHER" id="PTHR11842:SF11">
    <property type="entry name" value="MITOTIC SPINDLE ASSEMBLY CHECKPOINT PROTEIN MAD2A"/>
    <property type="match status" value="1"/>
</dbReference>
<reference evidence="9" key="1">
    <citation type="submission" date="2017-01" db="EMBL/GenBank/DDBJ databases">
        <title>Comparative genomics of anhydrobiosis in the tardigrade Hypsibius dujardini.</title>
        <authorList>
            <person name="Yoshida Y."/>
            <person name="Koutsovoulos G."/>
            <person name="Laetsch D."/>
            <person name="Stevens L."/>
            <person name="Kumar S."/>
            <person name="Horikawa D."/>
            <person name="Ishino K."/>
            <person name="Komine S."/>
            <person name="Tomita M."/>
            <person name="Blaxter M."/>
            <person name="Arakawa K."/>
        </authorList>
    </citation>
    <scope>NUCLEOTIDE SEQUENCE [LARGE SCALE GENOMIC DNA]</scope>
    <source>
        <strain evidence="9">Z151</strain>
    </source>
</reference>
<dbReference type="InterPro" id="IPR003511">
    <property type="entry name" value="HORMA_dom"/>
</dbReference>
<evidence type="ECO:0000259" key="7">
    <source>
        <dbReference type="PROSITE" id="PS50815"/>
    </source>
</evidence>
<dbReference type="GO" id="GO:0007094">
    <property type="term" value="P:mitotic spindle assembly checkpoint signaling"/>
    <property type="evidence" value="ECO:0007669"/>
    <property type="project" value="TreeGrafter"/>
</dbReference>
<accession>A0A9X6NMK6</accession>
<evidence type="ECO:0000256" key="6">
    <source>
        <dbReference type="ARBA" id="ARBA00023306"/>
    </source>
</evidence>
<evidence type="ECO:0000256" key="4">
    <source>
        <dbReference type="ARBA" id="ARBA00022776"/>
    </source>
</evidence>
<dbReference type="SUPFAM" id="SSF56019">
    <property type="entry name" value="The spindle assembly checkpoint protein mad2"/>
    <property type="match status" value="1"/>
</dbReference>
<organism evidence="8 9">
    <name type="scientific">Hypsibius exemplaris</name>
    <name type="common">Freshwater tardigrade</name>
    <dbReference type="NCBI Taxonomy" id="2072580"/>
    <lineage>
        <taxon>Eukaryota</taxon>
        <taxon>Metazoa</taxon>
        <taxon>Ecdysozoa</taxon>
        <taxon>Tardigrada</taxon>
        <taxon>Eutardigrada</taxon>
        <taxon>Parachela</taxon>
        <taxon>Hypsibioidea</taxon>
        <taxon>Hypsibiidae</taxon>
        <taxon>Hypsibius</taxon>
    </lineage>
</organism>
<evidence type="ECO:0000256" key="3">
    <source>
        <dbReference type="ARBA" id="ARBA00022618"/>
    </source>
</evidence>
<evidence type="ECO:0000256" key="5">
    <source>
        <dbReference type="ARBA" id="ARBA00023242"/>
    </source>
</evidence>
<feature type="domain" description="HORMA" evidence="7">
    <location>
        <begin position="20"/>
        <end position="72"/>
    </location>
</feature>
<sequence>MATVQAVKTAQAQKQDITLKGSVELVNEYLYYAVNSILYMRGVYPADMFEDVQKYGMCICDAKDDQLKTYLM</sequence>
<evidence type="ECO:0000256" key="2">
    <source>
        <dbReference type="ARBA" id="ARBA00010348"/>
    </source>
</evidence>
<dbReference type="InterPro" id="IPR045091">
    <property type="entry name" value="Mad2-like"/>
</dbReference>
<keyword evidence="3" id="KW-0132">Cell division</keyword>
<dbReference type="GO" id="GO:0005654">
    <property type="term" value="C:nucleoplasm"/>
    <property type="evidence" value="ECO:0007669"/>
    <property type="project" value="TreeGrafter"/>
</dbReference>
<keyword evidence="9" id="KW-1185">Reference proteome</keyword>
<dbReference type="PANTHER" id="PTHR11842">
    <property type="entry name" value="MITOTIC SPINDLE ASSEMBLY CHECKPOINT PROTEIN MAD2"/>
    <property type="match status" value="1"/>
</dbReference>
<proteinExistence type="inferred from homology"/>
<keyword evidence="4" id="KW-0498">Mitosis</keyword>
<evidence type="ECO:0000313" key="9">
    <source>
        <dbReference type="Proteomes" id="UP000192578"/>
    </source>
</evidence>
<dbReference type="OrthoDB" id="1806at2759"/>
<gene>
    <name evidence="8" type="ORF">BV898_20036</name>
</gene>
<keyword evidence="5" id="KW-0539">Nucleus</keyword>
<comment type="similarity">
    <text evidence="2">Belongs to the MAD2 family.</text>
</comment>
<keyword evidence="6" id="KW-0131">Cell cycle</keyword>
<name>A0A9X6NMK6_HYPEX</name>
<comment type="subcellular location">
    <subcellularLocation>
        <location evidence="1">Nucleus</location>
    </subcellularLocation>
</comment>
<dbReference type="InterPro" id="IPR036570">
    <property type="entry name" value="HORMA_dom_sf"/>
</dbReference>
<dbReference type="Pfam" id="PF02301">
    <property type="entry name" value="HORMA"/>
    <property type="match status" value="1"/>
</dbReference>
<evidence type="ECO:0000256" key="1">
    <source>
        <dbReference type="ARBA" id="ARBA00004123"/>
    </source>
</evidence>
<comment type="caution">
    <text evidence="8">The sequence shown here is derived from an EMBL/GenBank/DDBJ whole genome shotgun (WGS) entry which is preliminary data.</text>
</comment>
<dbReference type="Gene3D" id="3.30.900.10">
    <property type="entry name" value="HORMA domain"/>
    <property type="match status" value="1"/>
</dbReference>